<feature type="transmembrane region" description="Helical" evidence="1">
    <location>
        <begin position="161"/>
        <end position="179"/>
    </location>
</feature>
<evidence type="ECO:0000313" key="2">
    <source>
        <dbReference type="EMBL" id="EXC06570.1"/>
    </source>
</evidence>
<feature type="transmembrane region" description="Helical" evidence="1">
    <location>
        <begin position="185"/>
        <end position="203"/>
    </location>
</feature>
<feature type="transmembrane region" description="Helical" evidence="1">
    <location>
        <begin position="138"/>
        <end position="154"/>
    </location>
</feature>
<proteinExistence type="predicted"/>
<dbReference type="KEGG" id="mnt:21386013"/>
<accession>W9RSC8</accession>
<organism evidence="2 3">
    <name type="scientific">Morus notabilis</name>
    <dbReference type="NCBI Taxonomy" id="981085"/>
    <lineage>
        <taxon>Eukaryota</taxon>
        <taxon>Viridiplantae</taxon>
        <taxon>Streptophyta</taxon>
        <taxon>Embryophyta</taxon>
        <taxon>Tracheophyta</taxon>
        <taxon>Spermatophyta</taxon>
        <taxon>Magnoliopsida</taxon>
        <taxon>eudicotyledons</taxon>
        <taxon>Gunneridae</taxon>
        <taxon>Pentapetalae</taxon>
        <taxon>rosids</taxon>
        <taxon>fabids</taxon>
        <taxon>Rosales</taxon>
        <taxon>Moraceae</taxon>
        <taxon>Moreae</taxon>
        <taxon>Morus</taxon>
    </lineage>
</organism>
<keyword evidence="1" id="KW-0472">Membrane</keyword>
<evidence type="ECO:0000256" key="1">
    <source>
        <dbReference type="SAM" id="Phobius"/>
    </source>
</evidence>
<dbReference type="EMBL" id="KE345564">
    <property type="protein sequence ID" value="EXC06570.1"/>
    <property type="molecule type" value="Genomic_DNA"/>
</dbReference>
<reference evidence="3" key="1">
    <citation type="submission" date="2013-01" db="EMBL/GenBank/DDBJ databases">
        <title>Draft Genome Sequence of a Mulberry Tree, Morus notabilis C.K. Schneid.</title>
        <authorList>
            <person name="He N."/>
            <person name="Zhao S."/>
        </authorList>
    </citation>
    <scope>NUCLEOTIDE SEQUENCE</scope>
</reference>
<keyword evidence="3" id="KW-1185">Reference proteome</keyword>
<sequence length="242" mass="27592">MLKTLIFKAPILLSYNSRRFNTIAERTVSLQISPFPRKSPDFGSFLSNAPQIYLQNPIICARKRRKRINSDKSTRFLINLISVVASSLKILPQPLDLVLEEIGGGDGTAGGCGGLGFWKGFGWGGFDGWRKRRRKRNLWLYGFIAICGLGLLFGREIESNAFWWGLGLGPFGVALIQWWEKTGGVQAWVLGLCLWSFLVGLTFRREELQKWLARFRVTIPLVDTVRRRMRRGKRGRVFLKKA</sequence>
<keyword evidence="1" id="KW-1133">Transmembrane helix</keyword>
<dbReference type="Proteomes" id="UP000030645">
    <property type="component" value="Unassembled WGS sequence"/>
</dbReference>
<name>W9RSC8_9ROSA</name>
<protein>
    <recommendedName>
        <fullName evidence="4">Transmembrane protein</fullName>
    </recommendedName>
</protein>
<evidence type="ECO:0000313" key="3">
    <source>
        <dbReference type="Proteomes" id="UP000030645"/>
    </source>
</evidence>
<dbReference type="AlphaFoldDB" id="W9RSC8"/>
<gene>
    <name evidence="2" type="ORF">L484_002442</name>
</gene>
<dbReference type="OrthoDB" id="1738566at2759"/>
<evidence type="ECO:0008006" key="4">
    <source>
        <dbReference type="Google" id="ProtNLM"/>
    </source>
</evidence>
<dbReference type="eggNOG" id="ENOG502S8PQ">
    <property type="taxonomic scope" value="Eukaryota"/>
</dbReference>
<keyword evidence="1" id="KW-0812">Transmembrane</keyword>